<evidence type="ECO:0000313" key="1">
    <source>
        <dbReference type="EMBL" id="KAE9521577.1"/>
    </source>
</evidence>
<keyword evidence="2" id="KW-1185">Reference proteome</keyword>
<proteinExistence type="predicted"/>
<dbReference type="OrthoDB" id="6627810at2759"/>
<dbReference type="AlphaFoldDB" id="A0A6G0SV92"/>
<reference evidence="1 2" key="1">
    <citation type="submission" date="2019-08" db="EMBL/GenBank/DDBJ databases">
        <title>The genome of the soybean aphid Biotype 1, its phylome, world population structure and adaptation to the North American continent.</title>
        <authorList>
            <person name="Giordano R."/>
            <person name="Donthu R.K."/>
            <person name="Hernandez A.G."/>
            <person name="Wright C.L."/>
            <person name="Zimin A.V."/>
        </authorList>
    </citation>
    <scope>NUCLEOTIDE SEQUENCE [LARGE SCALE GENOMIC DNA]</scope>
    <source>
        <tissue evidence="1">Whole aphids</tissue>
    </source>
</reference>
<dbReference type="EMBL" id="VYZN01002678">
    <property type="protein sequence ID" value="KAE9521577.1"/>
    <property type="molecule type" value="Genomic_DNA"/>
</dbReference>
<name>A0A6G0SV92_APHGL</name>
<gene>
    <name evidence="1" type="ORF">AGLY_018041</name>
</gene>
<protein>
    <submittedName>
        <fullName evidence="1">Uncharacterized protein</fullName>
    </submittedName>
</protein>
<evidence type="ECO:0000313" key="2">
    <source>
        <dbReference type="Proteomes" id="UP000475862"/>
    </source>
</evidence>
<dbReference type="Proteomes" id="UP000475862">
    <property type="component" value="Unassembled WGS sequence"/>
</dbReference>
<sequence>MDPKIMIIVQNSFALCSNLLPETNKCFEDTEMHSRPHKINIINLINQPTTNMAENRRPSASLSIYTVSNLIYYLYLWSIHRLSEIIKDYQRLSMIIRIIKIVYTRLSEWFTHLLLLRYDANDLNYDYGLLMQSTIYKQWGGALAIISSLFSNKLNSQIKNLKIMQQLPSFSLSLTMDSRDCMHYKTSWLKIALGYHHIKDEE</sequence>
<accession>A0A6G0SV92</accession>
<organism evidence="1 2">
    <name type="scientific">Aphis glycines</name>
    <name type="common">Soybean aphid</name>
    <dbReference type="NCBI Taxonomy" id="307491"/>
    <lineage>
        <taxon>Eukaryota</taxon>
        <taxon>Metazoa</taxon>
        <taxon>Ecdysozoa</taxon>
        <taxon>Arthropoda</taxon>
        <taxon>Hexapoda</taxon>
        <taxon>Insecta</taxon>
        <taxon>Pterygota</taxon>
        <taxon>Neoptera</taxon>
        <taxon>Paraneoptera</taxon>
        <taxon>Hemiptera</taxon>
        <taxon>Sternorrhyncha</taxon>
        <taxon>Aphidomorpha</taxon>
        <taxon>Aphidoidea</taxon>
        <taxon>Aphididae</taxon>
        <taxon>Aphidini</taxon>
        <taxon>Aphis</taxon>
        <taxon>Aphis</taxon>
    </lineage>
</organism>
<comment type="caution">
    <text evidence="1">The sequence shown here is derived from an EMBL/GenBank/DDBJ whole genome shotgun (WGS) entry which is preliminary data.</text>
</comment>